<protein>
    <submittedName>
        <fullName evidence="1">Uncharacterized protein F54H12.2</fullName>
    </submittedName>
</protein>
<gene>
    <name evidence="1" type="primary">F54H12.2_24</name>
    <name evidence="1" type="ORF">CDAR_421291</name>
</gene>
<evidence type="ECO:0000313" key="1">
    <source>
        <dbReference type="EMBL" id="GIY10787.1"/>
    </source>
</evidence>
<dbReference type="EMBL" id="BPLQ01004795">
    <property type="protein sequence ID" value="GIY10787.1"/>
    <property type="molecule type" value="Genomic_DNA"/>
</dbReference>
<proteinExistence type="predicted"/>
<organism evidence="1 2">
    <name type="scientific">Caerostris darwini</name>
    <dbReference type="NCBI Taxonomy" id="1538125"/>
    <lineage>
        <taxon>Eukaryota</taxon>
        <taxon>Metazoa</taxon>
        <taxon>Ecdysozoa</taxon>
        <taxon>Arthropoda</taxon>
        <taxon>Chelicerata</taxon>
        <taxon>Arachnida</taxon>
        <taxon>Araneae</taxon>
        <taxon>Araneomorphae</taxon>
        <taxon>Entelegynae</taxon>
        <taxon>Araneoidea</taxon>
        <taxon>Araneidae</taxon>
        <taxon>Caerostris</taxon>
    </lineage>
</organism>
<dbReference type="AlphaFoldDB" id="A0AAV4QRI5"/>
<name>A0AAV4QRI5_9ARAC</name>
<sequence>MFGFDLENGKLNTRKLSPGSYETIPDILKAIASTSHEVKKFEEHYANQSCSGIPHYEGILFPRGYGLLGVFRRLFRAALPFLVRGGKVVVKEALVRGTKVINDVLSGKDLQTAEVKKLVKV</sequence>
<keyword evidence="2" id="KW-1185">Reference proteome</keyword>
<reference evidence="1 2" key="1">
    <citation type="submission" date="2021-06" db="EMBL/GenBank/DDBJ databases">
        <title>Caerostris darwini draft genome.</title>
        <authorList>
            <person name="Kono N."/>
            <person name="Arakawa K."/>
        </authorList>
    </citation>
    <scope>NUCLEOTIDE SEQUENCE [LARGE SCALE GENOMIC DNA]</scope>
</reference>
<dbReference type="Proteomes" id="UP001054837">
    <property type="component" value="Unassembled WGS sequence"/>
</dbReference>
<comment type="caution">
    <text evidence="1">The sequence shown here is derived from an EMBL/GenBank/DDBJ whole genome shotgun (WGS) entry which is preliminary data.</text>
</comment>
<accession>A0AAV4QRI5</accession>
<evidence type="ECO:0000313" key="2">
    <source>
        <dbReference type="Proteomes" id="UP001054837"/>
    </source>
</evidence>